<evidence type="ECO:0000256" key="3">
    <source>
        <dbReference type="ARBA" id="ARBA00010617"/>
    </source>
</evidence>
<keyword evidence="4 9" id="KW-0349">Heme</keyword>
<proteinExistence type="inferred from homology"/>
<dbReference type="GO" id="GO:0004497">
    <property type="term" value="F:monooxygenase activity"/>
    <property type="evidence" value="ECO:0007669"/>
    <property type="project" value="UniProtKB-KW"/>
</dbReference>
<dbReference type="PANTHER" id="PTHR46300:SF7">
    <property type="entry name" value="P450, PUTATIVE (EUROFUNG)-RELATED"/>
    <property type="match status" value="1"/>
</dbReference>
<keyword evidence="12" id="KW-1185">Reference proteome</keyword>
<keyword evidence="6 10" id="KW-0560">Oxidoreductase</keyword>
<evidence type="ECO:0000313" key="12">
    <source>
        <dbReference type="Proteomes" id="UP000620124"/>
    </source>
</evidence>
<feature type="binding site" description="axial binding residue" evidence="9">
    <location>
        <position position="425"/>
    </location>
    <ligand>
        <name>heme</name>
        <dbReference type="ChEBI" id="CHEBI:30413"/>
    </ligand>
    <ligandPart>
        <name>Fe</name>
        <dbReference type="ChEBI" id="CHEBI:18248"/>
    </ligandPart>
</feature>
<dbReference type="SUPFAM" id="SSF48264">
    <property type="entry name" value="Cytochrome P450"/>
    <property type="match status" value="1"/>
</dbReference>
<comment type="pathway">
    <text evidence="2">Secondary metabolite biosynthesis.</text>
</comment>
<keyword evidence="5 9" id="KW-0479">Metal-binding</keyword>
<dbReference type="InterPro" id="IPR002401">
    <property type="entry name" value="Cyt_P450_E_grp-I"/>
</dbReference>
<dbReference type="OrthoDB" id="2789670at2759"/>
<evidence type="ECO:0000256" key="4">
    <source>
        <dbReference type="ARBA" id="ARBA00022617"/>
    </source>
</evidence>
<dbReference type="Pfam" id="PF00067">
    <property type="entry name" value="p450"/>
    <property type="match status" value="1"/>
</dbReference>
<evidence type="ECO:0000256" key="6">
    <source>
        <dbReference type="ARBA" id="ARBA00023002"/>
    </source>
</evidence>
<evidence type="ECO:0000256" key="1">
    <source>
        <dbReference type="ARBA" id="ARBA00001971"/>
    </source>
</evidence>
<evidence type="ECO:0000256" key="5">
    <source>
        <dbReference type="ARBA" id="ARBA00022723"/>
    </source>
</evidence>
<dbReference type="EMBL" id="JACAZI010000017">
    <property type="protein sequence ID" value="KAF7342354.1"/>
    <property type="molecule type" value="Genomic_DNA"/>
</dbReference>
<comment type="caution">
    <text evidence="11">The sequence shown here is derived from an EMBL/GenBank/DDBJ whole genome shotgun (WGS) entry which is preliminary data.</text>
</comment>
<dbReference type="InterPro" id="IPR036396">
    <property type="entry name" value="Cyt_P450_sf"/>
</dbReference>
<dbReference type="InterPro" id="IPR050364">
    <property type="entry name" value="Cytochrome_P450_fung"/>
</dbReference>
<dbReference type="PANTHER" id="PTHR46300">
    <property type="entry name" value="P450, PUTATIVE (EUROFUNG)-RELATED-RELATED"/>
    <property type="match status" value="1"/>
</dbReference>
<dbReference type="InterPro" id="IPR017972">
    <property type="entry name" value="Cyt_P450_CS"/>
</dbReference>
<accession>A0A8H7CLR0</accession>
<dbReference type="GO" id="GO:0020037">
    <property type="term" value="F:heme binding"/>
    <property type="evidence" value="ECO:0007669"/>
    <property type="project" value="InterPro"/>
</dbReference>
<organism evidence="11 12">
    <name type="scientific">Mycena venus</name>
    <dbReference type="NCBI Taxonomy" id="2733690"/>
    <lineage>
        <taxon>Eukaryota</taxon>
        <taxon>Fungi</taxon>
        <taxon>Dikarya</taxon>
        <taxon>Basidiomycota</taxon>
        <taxon>Agaricomycotina</taxon>
        <taxon>Agaricomycetes</taxon>
        <taxon>Agaricomycetidae</taxon>
        <taxon>Agaricales</taxon>
        <taxon>Marasmiineae</taxon>
        <taxon>Mycenaceae</taxon>
        <taxon>Mycena</taxon>
    </lineage>
</organism>
<evidence type="ECO:0000313" key="11">
    <source>
        <dbReference type="EMBL" id="KAF7342354.1"/>
    </source>
</evidence>
<protein>
    <submittedName>
        <fullName evidence="11">Cytochrome P450</fullName>
    </submittedName>
</protein>
<reference evidence="11" key="1">
    <citation type="submission" date="2020-05" db="EMBL/GenBank/DDBJ databases">
        <title>Mycena genomes resolve the evolution of fungal bioluminescence.</title>
        <authorList>
            <person name="Tsai I.J."/>
        </authorList>
    </citation>
    <scope>NUCLEOTIDE SEQUENCE</scope>
    <source>
        <strain evidence="11">CCC161011</strain>
    </source>
</reference>
<dbReference type="AlphaFoldDB" id="A0A8H7CLR0"/>
<evidence type="ECO:0000256" key="2">
    <source>
        <dbReference type="ARBA" id="ARBA00005179"/>
    </source>
</evidence>
<evidence type="ECO:0000256" key="8">
    <source>
        <dbReference type="ARBA" id="ARBA00023033"/>
    </source>
</evidence>
<comment type="cofactor">
    <cofactor evidence="1 9">
        <name>heme</name>
        <dbReference type="ChEBI" id="CHEBI:30413"/>
    </cofactor>
</comment>
<dbReference type="Gene3D" id="1.10.630.10">
    <property type="entry name" value="Cytochrome P450"/>
    <property type="match status" value="1"/>
</dbReference>
<name>A0A8H7CLR0_9AGAR</name>
<comment type="similarity">
    <text evidence="3 10">Belongs to the cytochrome P450 family.</text>
</comment>
<keyword evidence="8 10" id="KW-0503">Monooxygenase</keyword>
<evidence type="ECO:0000256" key="9">
    <source>
        <dbReference type="PIRSR" id="PIRSR602401-1"/>
    </source>
</evidence>
<dbReference type="InterPro" id="IPR001128">
    <property type="entry name" value="Cyt_P450"/>
</dbReference>
<dbReference type="PRINTS" id="PR00463">
    <property type="entry name" value="EP450I"/>
</dbReference>
<dbReference type="GO" id="GO:0016705">
    <property type="term" value="F:oxidoreductase activity, acting on paired donors, with incorporation or reduction of molecular oxygen"/>
    <property type="evidence" value="ECO:0007669"/>
    <property type="project" value="InterPro"/>
</dbReference>
<sequence>MPGDTGPGDLPTPLPPGPRGLPLIGNALQLPLERQWLTFTEWAKTYGEIVHVSAFGKSVVILNSPKAVSDLFERRSTMYADRPQFTFVGDLVGYADSVPLTNYGDRHRESRRLMSEVLGPRKVSQWHALEEKCMQDFLRDILETPEQFLHHIRRVVASIVFDISHGYTVTKENDPMMLLAQRADHEFATAILPGRYLCDVFPILRFIPEFLAGFKQEAKRFRKTMESLRDEPYAMVKEQIAQGTAKPSFTASLIERDVNPSTEQELTYKWASGGLYSAGADTSVSAIASFFLALSTHPDVQRKAQEELDRVVGRDRLPTFEDRDKLPYIQAIITEASFPLHRWNPVGPLALPHQCTQGDVYNGFQIPASATVIANSWGILHDPSLYPFPTDFVPERYLPNQTSPLDGHLNPDPRRFSFGYGRRVCPGRDLADDTLFICVAMTLAMFDLRSAEAMFEYTSSIISHPMPFKCGITPRSREAALMILGDE</sequence>
<gene>
    <name evidence="11" type="ORF">MVEN_01824000</name>
</gene>
<evidence type="ECO:0000256" key="10">
    <source>
        <dbReference type="RuleBase" id="RU000461"/>
    </source>
</evidence>
<evidence type="ECO:0000256" key="7">
    <source>
        <dbReference type="ARBA" id="ARBA00023004"/>
    </source>
</evidence>
<dbReference type="PROSITE" id="PS00086">
    <property type="entry name" value="CYTOCHROME_P450"/>
    <property type="match status" value="1"/>
</dbReference>
<keyword evidence="7 9" id="KW-0408">Iron</keyword>
<dbReference type="Proteomes" id="UP000620124">
    <property type="component" value="Unassembled WGS sequence"/>
</dbReference>
<dbReference type="CDD" id="cd11065">
    <property type="entry name" value="CYP64-like"/>
    <property type="match status" value="1"/>
</dbReference>
<dbReference type="GO" id="GO:0005506">
    <property type="term" value="F:iron ion binding"/>
    <property type="evidence" value="ECO:0007669"/>
    <property type="project" value="InterPro"/>
</dbReference>